<dbReference type="HOGENOM" id="CLU_2798233_0_0_1"/>
<reference evidence="1" key="1">
    <citation type="journal article" date="2009" name="Rice">
        <title>De Novo Next Generation Sequencing of Plant Genomes.</title>
        <authorList>
            <person name="Rounsley S."/>
            <person name="Marri P.R."/>
            <person name="Yu Y."/>
            <person name="He R."/>
            <person name="Sisneros N."/>
            <person name="Goicoechea J.L."/>
            <person name="Lee S.J."/>
            <person name="Angelova A."/>
            <person name="Kudrna D."/>
            <person name="Luo M."/>
            <person name="Affourtit J."/>
            <person name="Desany B."/>
            <person name="Knight J."/>
            <person name="Niazi F."/>
            <person name="Egholm M."/>
            <person name="Wing R.A."/>
        </authorList>
    </citation>
    <scope>NUCLEOTIDE SEQUENCE [LARGE SCALE GENOMIC DNA]</scope>
    <source>
        <strain evidence="1">cv. IRGC 105608</strain>
    </source>
</reference>
<reference evidence="1" key="2">
    <citation type="submission" date="2015-03" db="UniProtKB">
        <authorList>
            <consortium name="EnsemblPlants"/>
        </authorList>
    </citation>
    <scope>IDENTIFICATION</scope>
</reference>
<proteinExistence type="predicted"/>
<dbReference type="Proteomes" id="UP000026960">
    <property type="component" value="Chromosome 4"/>
</dbReference>
<keyword evidence="2" id="KW-1185">Reference proteome</keyword>
<dbReference type="EnsemblPlants" id="OBART04G06510.1">
    <property type="protein sequence ID" value="OBART04G06510.1"/>
    <property type="gene ID" value="OBART04G06510"/>
</dbReference>
<name>A0A0D3FTT6_9ORYZ</name>
<accession>A0A0D3FTT6</accession>
<protein>
    <submittedName>
        <fullName evidence="1">Uncharacterized protein</fullName>
    </submittedName>
</protein>
<evidence type="ECO:0000313" key="2">
    <source>
        <dbReference type="Proteomes" id="UP000026960"/>
    </source>
</evidence>
<dbReference type="PaxDb" id="65489-OBART04G06510.1"/>
<dbReference type="AlphaFoldDB" id="A0A0D3FTT6"/>
<evidence type="ECO:0000313" key="1">
    <source>
        <dbReference type="EnsemblPlants" id="OBART04G06510.1"/>
    </source>
</evidence>
<dbReference type="Gramene" id="OBART04G06510.1">
    <property type="protein sequence ID" value="OBART04G06510.1"/>
    <property type="gene ID" value="OBART04G06510"/>
</dbReference>
<organism evidence="1">
    <name type="scientific">Oryza barthii</name>
    <dbReference type="NCBI Taxonomy" id="65489"/>
    <lineage>
        <taxon>Eukaryota</taxon>
        <taxon>Viridiplantae</taxon>
        <taxon>Streptophyta</taxon>
        <taxon>Embryophyta</taxon>
        <taxon>Tracheophyta</taxon>
        <taxon>Spermatophyta</taxon>
        <taxon>Magnoliopsida</taxon>
        <taxon>Liliopsida</taxon>
        <taxon>Poales</taxon>
        <taxon>Poaceae</taxon>
        <taxon>BOP clade</taxon>
        <taxon>Oryzoideae</taxon>
        <taxon>Oryzeae</taxon>
        <taxon>Oryzinae</taxon>
        <taxon>Oryza</taxon>
    </lineage>
</organism>
<sequence>MDYRNHFYDNITNETMAGSKSPGQNDESDLLNVKSLDLGGYNLLAWELPEFKAKGIARTGGRQRANTS</sequence>